<dbReference type="Gene3D" id="1.10.760.10">
    <property type="entry name" value="Cytochrome c-like domain"/>
    <property type="match status" value="2"/>
</dbReference>
<evidence type="ECO:0000256" key="1">
    <source>
        <dbReference type="ARBA" id="ARBA00022617"/>
    </source>
</evidence>
<dbReference type="PROSITE" id="PS51007">
    <property type="entry name" value="CYTC"/>
    <property type="match status" value="2"/>
</dbReference>
<evidence type="ECO:0000256" key="2">
    <source>
        <dbReference type="ARBA" id="ARBA00022723"/>
    </source>
</evidence>
<keyword evidence="3 4" id="KW-0408">Iron</keyword>
<dbReference type="PANTHER" id="PTHR33751:SF1">
    <property type="entry name" value="CBB3-TYPE CYTOCHROME C OXIDASE SUBUNIT FIXP"/>
    <property type="match status" value="1"/>
</dbReference>
<dbReference type="GO" id="GO:0046872">
    <property type="term" value="F:metal ion binding"/>
    <property type="evidence" value="ECO:0007669"/>
    <property type="project" value="UniProtKB-KW"/>
</dbReference>
<dbReference type="InterPro" id="IPR009056">
    <property type="entry name" value="Cyt_c-like_dom"/>
</dbReference>
<evidence type="ECO:0000256" key="4">
    <source>
        <dbReference type="PROSITE-ProRule" id="PRU00433"/>
    </source>
</evidence>
<proteinExistence type="predicted"/>
<keyword evidence="2 4" id="KW-0479">Metal-binding</keyword>
<dbReference type="EMBL" id="SJPU01000001">
    <property type="protein sequence ID" value="TWU19952.1"/>
    <property type="molecule type" value="Genomic_DNA"/>
</dbReference>
<feature type="region of interest" description="Disordered" evidence="5">
    <location>
        <begin position="461"/>
        <end position="480"/>
    </location>
</feature>
<dbReference type="Pfam" id="PF00034">
    <property type="entry name" value="Cytochrom_C"/>
    <property type="match status" value="2"/>
</dbReference>
<feature type="compositionally biased region" description="Polar residues" evidence="5">
    <location>
        <begin position="461"/>
        <end position="470"/>
    </location>
</feature>
<evidence type="ECO:0000313" key="7">
    <source>
        <dbReference type="EMBL" id="TWU19952.1"/>
    </source>
</evidence>
<name>A0A5C6C755_9BACT</name>
<dbReference type="GO" id="GO:0020037">
    <property type="term" value="F:heme binding"/>
    <property type="evidence" value="ECO:0007669"/>
    <property type="project" value="InterPro"/>
</dbReference>
<evidence type="ECO:0000256" key="5">
    <source>
        <dbReference type="SAM" id="MobiDB-lite"/>
    </source>
</evidence>
<reference evidence="7 8" key="1">
    <citation type="journal article" date="2020" name="Antonie Van Leeuwenhoek">
        <title>Rhodopirellula heiligendammensis sp. nov., Rhodopirellula pilleata sp. nov., and Rhodopirellula solitaria sp. nov. isolated from natural or artificial marine surfaces in Northern Germany and California, USA, and emended description of the genus Rhodopirellula.</title>
        <authorList>
            <person name="Kallscheuer N."/>
            <person name="Wiegand S."/>
            <person name="Jogler M."/>
            <person name="Boedeker C."/>
            <person name="Peeters S.H."/>
            <person name="Rast P."/>
            <person name="Heuer A."/>
            <person name="Jetten M.S.M."/>
            <person name="Rohde M."/>
            <person name="Jogler C."/>
        </authorList>
    </citation>
    <scope>NUCLEOTIDE SEQUENCE [LARGE SCALE GENOMIC DNA]</scope>
    <source>
        <strain evidence="7 8">Poly21</strain>
    </source>
</reference>
<accession>A0A5C6C755</accession>
<comment type="caution">
    <text evidence="7">The sequence shown here is derived from an EMBL/GenBank/DDBJ whole genome shotgun (WGS) entry which is preliminary data.</text>
</comment>
<dbReference type="PANTHER" id="PTHR33751">
    <property type="entry name" value="CBB3-TYPE CYTOCHROME C OXIDASE SUBUNIT FIXP"/>
    <property type="match status" value="1"/>
</dbReference>
<keyword evidence="8" id="KW-1185">Reference proteome</keyword>
<protein>
    <submittedName>
        <fullName evidence="7">Cytochrome c</fullName>
    </submittedName>
</protein>
<dbReference type="GO" id="GO:0009055">
    <property type="term" value="F:electron transfer activity"/>
    <property type="evidence" value="ECO:0007669"/>
    <property type="project" value="InterPro"/>
</dbReference>
<dbReference type="SUPFAM" id="SSF46626">
    <property type="entry name" value="Cytochrome c"/>
    <property type="match status" value="2"/>
</dbReference>
<sequence>MIFCTADIDHAATLPQKDLNGPTGGFHRGQLSHREHDGTVVAHRILSAGAFATMCLLAALCCVTGCHSEPAPLEFEPNLVHAMKYQIKEGIPMEQAGEDAFWVVTEMFGTPENPKLPAIVTEDEDLASVVSIENLQRASGRIGQDGRGLFQTHCVTCHGTTGNGRGELSATMSPYPRDYRKGIFKYKSTERGAKPTREDLAGLIKNGINGTRMVAIPNLSDEDVQALVDYVIYLSWRGELERQLVDDAVYELDLESGDRIIDPAAQNATGEPKETFDESWELAEDFATDIGEAWLEAPDEVVEVPDPPADFVVPDTHEEFVAAMQDDRAETLQASVERGGLLFKGKIASCSKCHGEQGRGDGQNTDYDDWTKEWTVSIGIKPEDRESLIKLLARGALPPINATPRNFSLGAFHGGSTAKELYMRITQGIEGTPMPAVTFVPGEFEEDDVWHLINFIRSLQETPDATTGESEPTPAAVEAT</sequence>
<feature type="domain" description="Cytochrome c" evidence="6">
    <location>
        <begin position="141"/>
        <end position="235"/>
    </location>
</feature>
<keyword evidence="1 4" id="KW-0349">Heme</keyword>
<dbReference type="InterPro" id="IPR050597">
    <property type="entry name" value="Cytochrome_c_Oxidase_Subunit"/>
</dbReference>
<evidence type="ECO:0000256" key="3">
    <source>
        <dbReference type="ARBA" id="ARBA00023004"/>
    </source>
</evidence>
<evidence type="ECO:0000313" key="8">
    <source>
        <dbReference type="Proteomes" id="UP000319908"/>
    </source>
</evidence>
<gene>
    <name evidence="7" type="ORF">Poly21_21310</name>
</gene>
<evidence type="ECO:0000259" key="6">
    <source>
        <dbReference type="PROSITE" id="PS51007"/>
    </source>
</evidence>
<dbReference type="AlphaFoldDB" id="A0A5C6C755"/>
<organism evidence="7 8">
    <name type="scientific">Allorhodopirellula heiligendammensis</name>
    <dbReference type="NCBI Taxonomy" id="2714739"/>
    <lineage>
        <taxon>Bacteria</taxon>
        <taxon>Pseudomonadati</taxon>
        <taxon>Planctomycetota</taxon>
        <taxon>Planctomycetia</taxon>
        <taxon>Pirellulales</taxon>
        <taxon>Pirellulaceae</taxon>
        <taxon>Allorhodopirellula</taxon>
    </lineage>
</organism>
<dbReference type="InterPro" id="IPR036909">
    <property type="entry name" value="Cyt_c-like_dom_sf"/>
</dbReference>
<dbReference type="Proteomes" id="UP000319908">
    <property type="component" value="Unassembled WGS sequence"/>
</dbReference>
<feature type="domain" description="Cytochrome c" evidence="6">
    <location>
        <begin position="334"/>
        <end position="460"/>
    </location>
</feature>